<protein>
    <submittedName>
        <fullName evidence="8">BQ5605_C005g03364 protein</fullName>
    </submittedName>
</protein>
<evidence type="ECO:0000256" key="1">
    <source>
        <dbReference type="ARBA" id="ARBA00005234"/>
    </source>
</evidence>
<feature type="region of interest" description="Disordered" evidence="5">
    <location>
        <begin position="997"/>
        <end position="1091"/>
    </location>
</feature>
<evidence type="ECO:0000259" key="6">
    <source>
        <dbReference type="PROSITE" id="PS50600"/>
    </source>
</evidence>
<keyword evidence="4" id="KW-0863">Zinc-finger</keyword>
<dbReference type="InterPro" id="IPR038765">
    <property type="entry name" value="Papain-like_cys_pep_sf"/>
</dbReference>
<evidence type="ECO:0000313" key="8">
    <source>
        <dbReference type="EMBL" id="SGY74450.1"/>
    </source>
</evidence>
<dbReference type="GO" id="GO:0006508">
    <property type="term" value="P:proteolysis"/>
    <property type="evidence" value="ECO:0007669"/>
    <property type="project" value="UniProtKB-KW"/>
</dbReference>
<dbReference type="GO" id="GO:0000981">
    <property type="term" value="F:DNA-binding transcription factor activity, RNA polymerase II-specific"/>
    <property type="evidence" value="ECO:0007669"/>
    <property type="project" value="InterPro"/>
</dbReference>
<dbReference type="InterPro" id="IPR001138">
    <property type="entry name" value="Zn2Cys6_DnaBD"/>
</dbReference>
<feature type="compositionally biased region" description="Acidic residues" evidence="5">
    <location>
        <begin position="1001"/>
        <end position="1028"/>
    </location>
</feature>
<evidence type="ECO:0000259" key="7">
    <source>
        <dbReference type="PROSITE" id="PS50966"/>
    </source>
</evidence>
<keyword evidence="4" id="KW-0479">Metal-binding</keyword>
<feature type="compositionally biased region" description="Low complexity" evidence="5">
    <location>
        <begin position="62"/>
        <end position="74"/>
    </location>
</feature>
<dbReference type="PROSITE" id="PS50600">
    <property type="entry name" value="ULP_PROTEASE"/>
    <property type="match status" value="1"/>
</dbReference>
<keyword evidence="4" id="KW-0862">Zinc</keyword>
<dbReference type="SUPFAM" id="SSF54001">
    <property type="entry name" value="Cysteine proteinases"/>
    <property type="match status" value="1"/>
</dbReference>
<dbReference type="InterPro" id="IPR003653">
    <property type="entry name" value="Peptidase_C48_C"/>
</dbReference>
<dbReference type="PROSITE" id="PS50966">
    <property type="entry name" value="ZF_SWIM"/>
    <property type="match status" value="1"/>
</dbReference>
<organism evidence="8 9">
    <name type="scientific">Microbotryum silenes-dioicae</name>
    <dbReference type="NCBI Taxonomy" id="796604"/>
    <lineage>
        <taxon>Eukaryota</taxon>
        <taxon>Fungi</taxon>
        <taxon>Dikarya</taxon>
        <taxon>Basidiomycota</taxon>
        <taxon>Pucciniomycotina</taxon>
        <taxon>Microbotryomycetes</taxon>
        <taxon>Microbotryales</taxon>
        <taxon>Microbotryaceae</taxon>
        <taxon>Microbotryum</taxon>
    </lineage>
</organism>
<sequence length="1707" mass="192093">MAPVALIMSTGEMSQLLQNKGGRPPIALQEQSSPEGYASEVDSEVDEDEDSLQVLAALVPVPSKSSISSPSAVSGLLISPKSRSRDSDEDSADEGYYGVDNDNSDEKLIDNIFSALLLARNDKKILDRHTYEPSRQDKELSNTTREAIFSNMILTTAEHNELRLRPLVLNCRKPRSGWEFVRKLPVLELPKFMATEKHDWAPRKYERCLAVVERPYGDAPSSTDHQHPSEVAVGIEWRPEVPITLREAWSQPGEGRPVAEVLRITHRCSGACKRVRVKDGKLVYKKRDNDKDPGKTCSTQLKILVQADDLSSALVYTLGNQEGRQPPPNVRRPAPFIRALAHQEVFRQANTPTLAFQSECVLQVCTRSFHFSRLTISSFLDDGLDHFTDMNQRMSFWEKQNEIILPQYRKVGAKQLRNMFRAKGRQNAQHGSSLYSLARTAELRPFTLQNATEPETRGVAYFQPFNEKTKQPLICVLASLHSIDVLISFATVGNDSGDWSRFVGLDSSWRYLNENRAPLTALVATGLKDKLALGPMLLSSDVKADTLVIYLDTVKRLVEERAAILVRTAFFGRSRSRPSVPSTICMRTSEARENGPNLPGSSPRLPNLLQNAEFILENQWQPPNFMIDKCRTELNALTLYCSHDFEFLMIIVFCIYVTIGKEKHNLNFHIRLCQFHVVQAIIRWSSDRNDGERGNTVKPSRIARKTLINIFYEFRSIIQRFRFIRTEHETDAEATARRSAEFEEKKRAFFEKSDAWIDKEFRSRRKPAANKSDVTKKSELGCNSREEEQLQAKKDNFRAYFNVNWFVQEWIDDGLPLGVSRETIKTNNVTERAFKTIQQEHLHGRANKRIDNLVVVLPDNALVYDIWKDVSNAKPDHVLRDTLANSMDIWELGQFRPTEKEGQWVLSLRSMDSSITLDTRAPYCPCRAFKQTGNKCAHLWACDLLVHNGDYHTAMNRIMAAAAAAKAMPDMRDGTKSSKLHDASVEALVDKVLDSKMPSALEDDNEPDEPLSEDELDERDEVDSDVEDEGQRAADIADVAEFQPNCSTVKGRSARNRPLQPHRSKKTAKPKLSKSKSNSGVTLEHSGRVDGKATAAIRRLIRDKLNPDQLRPKTSKHTIFENGTTQFGKTPGRPRETKFSNSLSSTKDHAAAKRMAAIPELAPLQERRLPLDIYDTVQPEERRSNVSAVKDIVERIPNEVQKVDWDVFLDIHAGDHAPGLNLSSLREMANANLWLRASHIDAFSSAINRFQGQLPFNGRSEEVHDFEPTCYAFYLEGGKCAKGIGGTRPTERQQGVSSDGSSRAYLSIIIDRRPASLFALPLYQIILSRTPVLLFPTHVTNHWILVEARLSDCTSRVYDSLFGRENMRKEANESLDSIITFLETRAEGPIERITGGIDRPTVPYRNWKRLIVKAAKAGDQPQPDRYPQQTDGNACGAFVCRAMETLVCAAVAKMEPDWSWGPQVEPERFYLELRDYMLDVTLHSRLRCDMSSSWFSGSPESPTVSCATRDPDNTMDSRKPPGNTQPGDCVGYSSDDAEEVSQHLSKFQDRESNSLALLVPLIPDYHSMILPLFVFALARNVASSADTVITQHPQPGGLSHVESVQGNNMSTARTRLASDQSDSPKNRPTLAFPSFSPVFATRDIEHLPKKCKHSAVPQESSPSAVVTPSKRRHSEAESETPSSSRRKACSQCRDRKLKCDLGHPCSK</sequence>
<evidence type="ECO:0000313" key="9">
    <source>
        <dbReference type="Proteomes" id="UP000249464"/>
    </source>
</evidence>
<dbReference type="GO" id="GO:0008270">
    <property type="term" value="F:zinc ion binding"/>
    <property type="evidence" value="ECO:0007669"/>
    <property type="project" value="UniProtKB-KW"/>
</dbReference>
<feature type="region of interest" description="Disordered" evidence="5">
    <location>
        <begin position="1612"/>
        <end position="1632"/>
    </location>
</feature>
<feature type="region of interest" description="Disordered" evidence="5">
    <location>
        <begin position="16"/>
        <end position="49"/>
    </location>
</feature>
<feature type="compositionally biased region" description="Polar residues" evidence="5">
    <location>
        <begin position="1612"/>
        <end position="1623"/>
    </location>
</feature>
<dbReference type="EMBL" id="FQNC01000047">
    <property type="protein sequence ID" value="SGY74450.1"/>
    <property type="molecule type" value="Genomic_DNA"/>
</dbReference>
<feature type="compositionally biased region" description="Basic and acidic residues" evidence="5">
    <location>
        <begin position="1509"/>
        <end position="1519"/>
    </location>
</feature>
<feature type="region of interest" description="Disordered" evidence="5">
    <location>
        <begin position="1122"/>
        <end position="1143"/>
    </location>
</feature>
<dbReference type="GO" id="GO:0019783">
    <property type="term" value="F:ubiquitin-like protein peptidase activity"/>
    <property type="evidence" value="ECO:0007669"/>
    <property type="project" value="UniProtKB-ARBA"/>
</dbReference>
<name>A0A2X0MXK3_9BASI</name>
<reference evidence="8 9" key="1">
    <citation type="submission" date="2016-11" db="EMBL/GenBank/DDBJ databases">
        <authorList>
            <person name="Jaros S."/>
            <person name="Januszkiewicz K."/>
            <person name="Wedrychowicz H."/>
        </authorList>
    </citation>
    <scope>NUCLEOTIDE SEQUENCE [LARGE SCALE GENOMIC DNA]</scope>
</reference>
<feature type="compositionally biased region" description="Basic residues" evidence="5">
    <location>
        <begin position="1052"/>
        <end position="1074"/>
    </location>
</feature>
<gene>
    <name evidence="8" type="primary">BQ5605_C005g03364</name>
    <name evidence="8" type="ORF">BQ5605_C005G03364</name>
</gene>
<feature type="domain" description="Ubiquitin-like protease family profile" evidence="6">
    <location>
        <begin position="1218"/>
        <end position="1446"/>
    </location>
</feature>
<feature type="region of interest" description="Disordered" evidence="5">
    <location>
        <begin position="1649"/>
        <end position="1693"/>
    </location>
</feature>
<dbReference type="InterPro" id="IPR007527">
    <property type="entry name" value="Znf_SWIM"/>
</dbReference>
<comment type="similarity">
    <text evidence="1">Belongs to the peptidase C48 family.</text>
</comment>
<evidence type="ECO:0000256" key="4">
    <source>
        <dbReference type="PROSITE-ProRule" id="PRU00325"/>
    </source>
</evidence>
<feature type="domain" description="SWIM-type" evidence="7">
    <location>
        <begin position="913"/>
        <end position="947"/>
    </location>
</feature>
<evidence type="ECO:0000256" key="3">
    <source>
        <dbReference type="ARBA" id="ARBA00022801"/>
    </source>
</evidence>
<feature type="compositionally biased region" description="Polar residues" evidence="5">
    <location>
        <begin position="1657"/>
        <end position="1666"/>
    </location>
</feature>
<keyword evidence="3" id="KW-0378">Hydrolase</keyword>
<keyword evidence="2" id="KW-0645">Protease</keyword>
<evidence type="ECO:0000256" key="2">
    <source>
        <dbReference type="ARBA" id="ARBA00022670"/>
    </source>
</evidence>
<keyword evidence="9" id="KW-1185">Reference proteome</keyword>
<dbReference type="CDD" id="cd00067">
    <property type="entry name" value="GAL4"/>
    <property type="match status" value="1"/>
</dbReference>
<feature type="region of interest" description="Disordered" evidence="5">
    <location>
        <begin position="1496"/>
        <end position="1535"/>
    </location>
</feature>
<dbReference type="GO" id="GO:0008234">
    <property type="term" value="F:cysteine-type peptidase activity"/>
    <property type="evidence" value="ECO:0007669"/>
    <property type="project" value="InterPro"/>
</dbReference>
<proteinExistence type="inferred from homology"/>
<accession>A0A2X0MXK3</accession>
<dbReference type="Proteomes" id="UP000249464">
    <property type="component" value="Unassembled WGS sequence"/>
</dbReference>
<evidence type="ECO:0000256" key="5">
    <source>
        <dbReference type="SAM" id="MobiDB-lite"/>
    </source>
</evidence>
<feature type="region of interest" description="Disordered" evidence="5">
    <location>
        <begin position="62"/>
        <end position="100"/>
    </location>
</feature>
<dbReference type="Pfam" id="PF02902">
    <property type="entry name" value="Peptidase_C48"/>
    <property type="match status" value="1"/>
</dbReference>
<dbReference type="Gene3D" id="3.40.395.10">
    <property type="entry name" value="Adenoviral Proteinase, Chain A"/>
    <property type="match status" value="1"/>
</dbReference>